<evidence type="ECO:0000256" key="15">
    <source>
        <dbReference type="NCBIfam" id="TIGR01163"/>
    </source>
</evidence>
<dbReference type="PROSITE" id="PS01086">
    <property type="entry name" value="RIBUL_P_3_EPIMER_2"/>
    <property type="match status" value="1"/>
</dbReference>
<keyword evidence="11" id="KW-0408">Iron</keyword>
<dbReference type="InterPro" id="IPR011060">
    <property type="entry name" value="RibuloseP-bd_barrel"/>
</dbReference>
<dbReference type="NCBIfam" id="TIGR01163">
    <property type="entry name" value="rpe"/>
    <property type="match status" value="1"/>
</dbReference>
<dbReference type="PROSITE" id="PS01085">
    <property type="entry name" value="RIBUL_P_3_EPIMER_1"/>
    <property type="match status" value="1"/>
</dbReference>
<comment type="cofactor">
    <cofactor evidence="5">
        <name>Fe(2+)</name>
        <dbReference type="ChEBI" id="CHEBI:29033"/>
    </cofactor>
</comment>
<evidence type="ECO:0000313" key="19">
    <source>
        <dbReference type="Proteomes" id="UP000266042"/>
    </source>
</evidence>
<evidence type="ECO:0000313" key="16">
    <source>
        <dbReference type="EMBL" id="RIE13792.1"/>
    </source>
</evidence>
<dbReference type="SUPFAM" id="SSF51366">
    <property type="entry name" value="Ribulose-phoshate binding barrel"/>
    <property type="match status" value="1"/>
</dbReference>
<evidence type="ECO:0000256" key="6">
    <source>
        <dbReference type="ARBA" id="ARBA00009541"/>
    </source>
</evidence>
<dbReference type="InterPro" id="IPR013785">
    <property type="entry name" value="Aldolase_TIM"/>
</dbReference>
<dbReference type="Proteomes" id="UP000266042">
    <property type="component" value="Unassembled WGS sequence"/>
</dbReference>
<comment type="cofactor">
    <cofactor evidence="3">
        <name>Co(2+)</name>
        <dbReference type="ChEBI" id="CHEBI:48828"/>
    </cofactor>
</comment>
<keyword evidence="13 17" id="KW-0413">Isomerase</keyword>
<gene>
    <name evidence="17" type="primary">rpe</name>
    <name evidence="16" type="ORF">SMC2_04695</name>
    <name evidence="17" type="ORF">SMC3_03400</name>
</gene>
<comment type="similarity">
    <text evidence="6">Belongs to the ribulose-phosphate 3-epimerase family.</text>
</comment>
<keyword evidence="9" id="KW-0479">Metal-binding</keyword>
<dbReference type="Proteomes" id="UP000265724">
    <property type="component" value="Unassembled WGS sequence"/>
</dbReference>
<dbReference type="PANTHER" id="PTHR11749">
    <property type="entry name" value="RIBULOSE-5-PHOSPHATE-3-EPIMERASE"/>
    <property type="match status" value="1"/>
</dbReference>
<dbReference type="GO" id="GO:0005975">
    <property type="term" value="P:carbohydrate metabolic process"/>
    <property type="evidence" value="ECO:0007669"/>
    <property type="project" value="InterPro"/>
</dbReference>
<accession>A0A398DJ31</accession>
<dbReference type="EC" id="5.1.3.1" evidence="8 15"/>
<dbReference type="Gene3D" id="3.20.20.70">
    <property type="entry name" value="Aldolase class I"/>
    <property type="match status" value="1"/>
</dbReference>
<dbReference type="CDD" id="cd00429">
    <property type="entry name" value="RPE"/>
    <property type="match status" value="1"/>
</dbReference>
<evidence type="ECO:0000256" key="12">
    <source>
        <dbReference type="ARBA" id="ARBA00023211"/>
    </source>
</evidence>
<comment type="cofactor">
    <cofactor evidence="4">
        <name>Zn(2+)</name>
        <dbReference type="ChEBI" id="CHEBI:29105"/>
    </cofactor>
</comment>
<dbReference type="RefSeq" id="WP_119087363.1">
    <property type="nucleotide sequence ID" value="NZ_QXIV01000026.1"/>
</dbReference>
<dbReference type="EMBL" id="QXIW01000019">
    <property type="protein sequence ID" value="RIE13809.1"/>
    <property type="molecule type" value="Genomic_DNA"/>
</dbReference>
<evidence type="ECO:0000256" key="4">
    <source>
        <dbReference type="ARBA" id="ARBA00001947"/>
    </source>
</evidence>
<dbReference type="NCBIfam" id="NF004076">
    <property type="entry name" value="PRK05581.1-4"/>
    <property type="match status" value="1"/>
</dbReference>
<evidence type="ECO:0000313" key="18">
    <source>
        <dbReference type="Proteomes" id="UP000265724"/>
    </source>
</evidence>
<comment type="cofactor">
    <cofactor evidence="2">
        <name>Mn(2+)</name>
        <dbReference type="ChEBI" id="CHEBI:29035"/>
    </cofactor>
</comment>
<proteinExistence type="inferred from homology"/>
<dbReference type="InterPro" id="IPR000056">
    <property type="entry name" value="Ribul_P_3_epim-like"/>
</dbReference>
<evidence type="ECO:0000256" key="10">
    <source>
        <dbReference type="ARBA" id="ARBA00022833"/>
    </source>
</evidence>
<evidence type="ECO:0000256" key="13">
    <source>
        <dbReference type="ARBA" id="ARBA00023235"/>
    </source>
</evidence>
<keyword evidence="14" id="KW-0119">Carbohydrate metabolism</keyword>
<comment type="catalytic activity">
    <reaction evidence="1">
        <text>D-ribulose 5-phosphate = D-xylulose 5-phosphate</text>
        <dbReference type="Rhea" id="RHEA:13677"/>
        <dbReference type="ChEBI" id="CHEBI:57737"/>
        <dbReference type="ChEBI" id="CHEBI:58121"/>
        <dbReference type="EC" id="5.1.3.1"/>
    </reaction>
</comment>
<dbReference type="EMBL" id="QXIX01000035">
    <property type="protein sequence ID" value="RIE13792.1"/>
    <property type="molecule type" value="Genomic_DNA"/>
</dbReference>
<dbReference type="GO" id="GO:0006098">
    <property type="term" value="P:pentose-phosphate shunt"/>
    <property type="evidence" value="ECO:0007669"/>
    <property type="project" value="UniProtKB-UniRule"/>
</dbReference>
<evidence type="ECO:0000256" key="3">
    <source>
        <dbReference type="ARBA" id="ARBA00001941"/>
    </source>
</evidence>
<evidence type="ECO:0000256" key="7">
    <source>
        <dbReference type="ARBA" id="ARBA00011738"/>
    </source>
</evidence>
<keyword evidence="18" id="KW-1185">Reference proteome</keyword>
<keyword evidence="10" id="KW-0862">Zinc</keyword>
<protein>
    <recommendedName>
        <fullName evidence="8 15">Ribulose-phosphate 3-epimerase</fullName>
        <ecNumber evidence="8 15">5.1.3.1</ecNumber>
    </recommendedName>
</protein>
<name>A0A398DJ31_9BACT</name>
<dbReference type="GO" id="GO:0046872">
    <property type="term" value="F:metal ion binding"/>
    <property type="evidence" value="ECO:0007669"/>
    <property type="project" value="UniProtKB-KW"/>
</dbReference>
<comment type="caution">
    <text evidence="17">The sequence shown here is derived from an EMBL/GenBank/DDBJ whole genome shotgun (WGS) entry which is preliminary data.</text>
</comment>
<sequence>MIEQPCARVSISVLGTDFTELGRTLERIRLSEADSIHLDIMDGRFVPNISFGSSIAADIVRASALPCRAHLMIEHPEDAFDTFVGAGVTELLFHVEATRFPFRALQLLKRSGIGRGVAVNPATQVESVVPLLDSVDTVLLMSVEPGFGGQSFLPGTLAKVRMLRSAADRAGTPLRIAVDGGVDASNAAALRDAGADELVAGTAFFRAADSAAFVRLLKGA</sequence>
<evidence type="ECO:0000256" key="1">
    <source>
        <dbReference type="ARBA" id="ARBA00001782"/>
    </source>
</evidence>
<evidence type="ECO:0000256" key="5">
    <source>
        <dbReference type="ARBA" id="ARBA00001954"/>
    </source>
</evidence>
<evidence type="ECO:0000256" key="11">
    <source>
        <dbReference type="ARBA" id="ARBA00023004"/>
    </source>
</evidence>
<evidence type="ECO:0000256" key="2">
    <source>
        <dbReference type="ARBA" id="ARBA00001936"/>
    </source>
</evidence>
<dbReference type="InterPro" id="IPR026019">
    <property type="entry name" value="Ribul_P_3_epim"/>
</dbReference>
<comment type="subunit">
    <text evidence="7">Homodimer.</text>
</comment>
<dbReference type="Pfam" id="PF00834">
    <property type="entry name" value="Ribul_P_3_epim"/>
    <property type="match status" value="1"/>
</dbReference>
<organism evidence="17 19">
    <name type="scientific">Candidatus Cryosericum hinesii</name>
    <dbReference type="NCBI Taxonomy" id="2290915"/>
    <lineage>
        <taxon>Bacteria</taxon>
        <taxon>Pseudomonadati</taxon>
        <taxon>Caldisericota/Cryosericota group</taxon>
        <taxon>Candidatus Cryosericota</taxon>
        <taxon>Candidatus Cryosericia</taxon>
        <taxon>Candidatus Cryosericales</taxon>
        <taxon>Candidatus Cryosericaceae</taxon>
        <taxon>Candidatus Cryosericum</taxon>
    </lineage>
</organism>
<reference evidence="18 19" key="1">
    <citation type="submission" date="2018-09" db="EMBL/GenBank/DDBJ databases">
        <title>Discovery and Ecogenomic Context for Candidatus Cryosericales, a Global Caldiserica Order Active in Thawing Permafrost.</title>
        <authorList>
            <person name="Martinez M.A."/>
            <person name="Woodcroft B.J."/>
            <person name="Ignacio Espinoza J.C."/>
            <person name="Zayed A."/>
            <person name="Singleton C.M."/>
            <person name="Boyd J."/>
            <person name="Li Y.-F."/>
            <person name="Purvine S."/>
            <person name="Maughan H."/>
            <person name="Hodgkins S.B."/>
            <person name="Anderson D."/>
            <person name="Sederholm M."/>
            <person name="Temperton B."/>
            <person name="Saleska S.R."/>
            <person name="Tyson G.W."/>
            <person name="Rich V.I."/>
        </authorList>
    </citation>
    <scope>NUCLEOTIDE SEQUENCE [LARGE SCALE GENOMIC DNA]</scope>
    <source>
        <strain evidence="16 18">SMC2</strain>
        <strain evidence="17 19">SMC3</strain>
    </source>
</reference>
<dbReference type="GO" id="GO:0004750">
    <property type="term" value="F:D-ribulose-phosphate 3-epimerase activity"/>
    <property type="evidence" value="ECO:0007669"/>
    <property type="project" value="UniProtKB-UniRule"/>
</dbReference>
<evidence type="ECO:0000313" key="17">
    <source>
        <dbReference type="EMBL" id="RIE13809.1"/>
    </source>
</evidence>
<evidence type="ECO:0000256" key="8">
    <source>
        <dbReference type="ARBA" id="ARBA00013188"/>
    </source>
</evidence>
<dbReference type="AlphaFoldDB" id="A0A398DJ31"/>
<dbReference type="FunFam" id="3.20.20.70:FF:000191">
    <property type="entry name" value="ribulose-phosphate 3-epimerase isoform X2"/>
    <property type="match status" value="1"/>
</dbReference>
<evidence type="ECO:0000256" key="9">
    <source>
        <dbReference type="ARBA" id="ARBA00022723"/>
    </source>
</evidence>
<evidence type="ECO:0000256" key="14">
    <source>
        <dbReference type="ARBA" id="ARBA00023277"/>
    </source>
</evidence>
<keyword evidence="12" id="KW-0464">Manganese</keyword>